<dbReference type="EMBL" id="HBGA01150391">
    <property type="protein sequence ID" value="CAD9043460.1"/>
    <property type="molecule type" value="Transcribed_RNA"/>
</dbReference>
<protein>
    <submittedName>
        <fullName evidence="3">Uncharacterized protein</fullName>
    </submittedName>
</protein>
<keyword evidence="1" id="KW-0472">Membrane</keyword>
<keyword evidence="1" id="KW-0812">Transmembrane</keyword>
<dbReference type="AlphaFoldDB" id="A0A6U8P748"/>
<name>A0A6U8P748_9EUGL</name>
<keyword evidence="1" id="KW-1133">Transmembrane helix</keyword>
<evidence type="ECO:0000313" key="3">
    <source>
        <dbReference type="EMBL" id="CAD9043460.1"/>
    </source>
</evidence>
<accession>A0A6U8P748</accession>
<feature type="transmembrane region" description="Helical" evidence="1">
    <location>
        <begin position="105"/>
        <end position="122"/>
    </location>
</feature>
<evidence type="ECO:0000313" key="2">
    <source>
        <dbReference type="EMBL" id="CAD9043458.1"/>
    </source>
</evidence>
<feature type="transmembrane region" description="Helical" evidence="1">
    <location>
        <begin position="28"/>
        <end position="49"/>
    </location>
</feature>
<gene>
    <name evidence="2" type="ORF">EGYM00392_LOCUS54641</name>
    <name evidence="3" type="ORF">EGYM00392_LOCUS54643</name>
</gene>
<proteinExistence type="predicted"/>
<organism evidence="3">
    <name type="scientific">Eutreptiella gymnastica</name>
    <dbReference type="NCBI Taxonomy" id="73025"/>
    <lineage>
        <taxon>Eukaryota</taxon>
        <taxon>Discoba</taxon>
        <taxon>Euglenozoa</taxon>
        <taxon>Euglenida</taxon>
        <taxon>Spirocuta</taxon>
        <taxon>Euglenophyceae</taxon>
        <taxon>Eutreptiales</taxon>
        <taxon>Eutreptiaceae</taxon>
        <taxon>Eutreptiella</taxon>
    </lineage>
</organism>
<sequence length="123" mass="13455">MPIKCTDSLLGATGRIPSSLAIYHRLQMLFSFYGMLVLPGGAHSFMFALDIVCTPSFPPYLLLLCKVLHAPCTDMHHTPISASKSQILGVDIIASLHVQGTQTCGWTWASMGFFATLFLSTYK</sequence>
<evidence type="ECO:0000256" key="1">
    <source>
        <dbReference type="SAM" id="Phobius"/>
    </source>
</evidence>
<dbReference type="EMBL" id="HBGA01150380">
    <property type="protein sequence ID" value="CAD9043458.1"/>
    <property type="molecule type" value="Transcribed_RNA"/>
</dbReference>
<reference evidence="3" key="1">
    <citation type="submission" date="2021-01" db="EMBL/GenBank/DDBJ databases">
        <authorList>
            <person name="Corre E."/>
            <person name="Pelletier E."/>
            <person name="Niang G."/>
            <person name="Scheremetjew M."/>
            <person name="Finn R."/>
            <person name="Kale V."/>
            <person name="Holt S."/>
            <person name="Cochrane G."/>
            <person name="Meng A."/>
            <person name="Brown T."/>
            <person name="Cohen L."/>
        </authorList>
    </citation>
    <scope>NUCLEOTIDE SEQUENCE</scope>
    <source>
        <strain evidence="3">NIES-381</strain>
    </source>
</reference>